<evidence type="ECO:0000313" key="2">
    <source>
        <dbReference type="Proteomes" id="UP001384579"/>
    </source>
</evidence>
<dbReference type="RefSeq" id="WP_340520330.1">
    <property type="nucleotide sequence ID" value="NZ_JBBLXS010000003.1"/>
</dbReference>
<evidence type="ECO:0000313" key="1">
    <source>
        <dbReference type="EMBL" id="MEK0183311.1"/>
    </source>
</evidence>
<dbReference type="EMBL" id="JBBLXS010000003">
    <property type="protein sequence ID" value="MEK0183311.1"/>
    <property type="molecule type" value="Genomic_DNA"/>
</dbReference>
<sequence length="270" mass="31023">MLVFVIPVKSKEITHSWEILSKLVERCVKSACNQTSSNFRVVVICNKKPNIQFQHPHVYYVEVDFPVPIYKKTEEEHLEGYDYAISSKEIAMKNADKTRKILTGIDFSQQFQPSHIMVVDSDDCVSNQLAEYVDRHQEGDGWVFRKGYIYRENSKFIYINTKNFNQVSGTSVIIKYALHELLFENPDFYNNCFDLLPGANMQPLPFIGAAYTIENGENILANKEITSQMLNTTLMKDIGSLIKKIFKYRLVFLSKSIANEFGLYPCGGSH</sequence>
<comment type="caution">
    <text evidence="1">The sequence shown here is derived from an EMBL/GenBank/DDBJ whole genome shotgun (WGS) entry which is preliminary data.</text>
</comment>
<dbReference type="InterPro" id="IPR029044">
    <property type="entry name" value="Nucleotide-diphossugar_trans"/>
</dbReference>
<proteinExistence type="predicted"/>
<accession>A0ABU8YG27</accession>
<organism evidence="1 2">
    <name type="scientific">Microcoleus anatoxicus PTRS2</name>
    <dbReference type="NCBI Taxonomy" id="2705321"/>
    <lineage>
        <taxon>Bacteria</taxon>
        <taxon>Bacillati</taxon>
        <taxon>Cyanobacteriota</taxon>
        <taxon>Cyanophyceae</taxon>
        <taxon>Oscillatoriophycideae</taxon>
        <taxon>Oscillatoriales</taxon>
        <taxon>Microcoleaceae</taxon>
        <taxon>Microcoleus</taxon>
        <taxon>Microcoleus anatoxicus</taxon>
    </lineage>
</organism>
<reference evidence="1 2" key="1">
    <citation type="journal article" date="2020" name="Harmful Algae">
        <title>Molecular and morphological characterization of a novel dihydroanatoxin-a producing Microcoleus species (cyanobacteria) from the Russian River, California, USA.</title>
        <authorList>
            <person name="Conklin K.Y."/>
            <person name="Stancheva R."/>
            <person name="Otten T.G."/>
            <person name="Fadness R."/>
            <person name="Boyer G.L."/>
            <person name="Read B."/>
            <person name="Zhang X."/>
            <person name="Sheath R.G."/>
        </authorList>
    </citation>
    <scope>NUCLEOTIDE SEQUENCE [LARGE SCALE GENOMIC DNA]</scope>
    <source>
        <strain evidence="1 2">PTRS2</strain>
    </source>
</reference>
<gene>
    <name evidence="1" type="ORF">WMG39_00440</name>
</gene>
<dbReference type="Proteomes" id="UP001384579">
    <property type="component" value="Unassembled WGS sequence"/>
</dbReference>
<dbReference type="SUPFAM" id="SSF53448">
    <property type="entry name" value="Nucleotide-diphospho-sugar transferases"/>
    <property type="match status" value="1"/>
</dbReference>
<keyword evidence="2" id="KW-1185">Reference proteome</keyword>
<name>A0ABU8YG27_9CYAN</name>
<protein>
    <submittedName>
        <fullName evidence="1">Glycosyltransferase family 2 protein</fullName>
    </submittedName>
</protein>